<dbReference type="InterPro" id="IPR006680">
    <property type="entry name" value="Amidohydro-rel"/>
</dbReference>
<dbReference type="RefSeq" id="WP_227732327.1">
    <property type="nucleotide sequence ID" value="NZ_JAJEPV010000004.1"/>
</dbReference>
<evidence type="ECO:0000313" key="3">
    <source>
        <dbReference type="Proteomes" id="UP001197795"/>
    </source>
</evidence>
<protein>
    <submittedName>
        <fullName evidence="2">Amidohydrolase family protein</fullName>
    </submittedName>
</protein>
<sequence>MPLRVFYYTATCRGAEMAGIGDITGTLESGKCADMIVVEKNPLEDLRVLRNVDMVIAQGKVIRAPKVKKKQIVETELDKFLN</sequence>
<dbReference type="AlphaFoldDB" id="A0AAE2ZZG6"/>
<comment type="caution">
    <text evidence="2">The sequence shown here is derived from an EMBL/GenBank/DDBJ whole genome shotgun (WGS) entry which is preliminary data.</text>
</comment>
<reference evidence="2 3" key="1">
    <citation type="submission" date="2021-10" db="EMBL/GenBank/DDBJ databases">
        <title>Anaerobic single-cell dispensing facilitates the cultivation of human gut bacteria.</title>
        <authorList>
            <person name="Afrizal A."/>
        </authorList>
    </citation>
    <scope>NUCLEOTIDE SEQUENCE [LARGE SCALE GENOMIC DNA]</scope>
    <source>
        <strain evidence="2 3">CLA-AA-H273</strain>
    </source>
</reference>
<organism evidence="2 3">
    <name type="scientific">Waltera acetigignens</name>
    <dbReference type="NCBI Taxonomy" id="2981769"/>
    <lineage>
        <taxon>Bacteria</taxon>
        <taxon>Bacillati</taxon>
        <taxon>Bacillota</taxon>
        <taxon>Clostridia</taxon>
        <taxon>Lachnospirales</taxon>
        <taxon>Lachnospiraceae</taxon>
        <taxon>Waltera</taxon>
    </lineage>
</organism>
<accession>A0AAE2ZZG6</accession>
<dbReference type="GO" id="GO:0016810">
    <property type="term" value="F:hydrolase activity, acting on carbon-nitrogen (but not peptide) bonds"/>
    <property type="evidence" value="ECO:0007669"/>
    <property type="project" value="InterPro"/>
</dbReference>
<dbReference type="Gene3D" id="2.30.40.10">
    <property type="entry name" value="Urease, subunit C, domain 1"/>
    <property type="match status" value="1"/>
</dbReference>
<dbReference type="Proteomes" id="UP001197795">
    <property type="component" value="Unassembled WGS sequence"/>
</dbReference>
<evidence type="ECO:0000259" key="1">
    <source>
        <dbReference type="Pfam" id="PF01979"/>
    </source>
</evidence>
<dbReference type="Gene3D" id="3.20.20.140">
    <property type="entry name" value="Metal-dependent hydrolases"/>
    <property type="match status" value="1"/>
</dbReference>
<dbReference type="InterPro" id="IPR011059">
    <property type="entry name" value="Metal-dep_hydrolase_composite"/>
</dbReference>
<name>A0AAE2ZZG6_9FIRM</name>
<gene>
    <name evidence="2" type="ORF">LKD75_02470</name>
</gene>
<keyword evidence="3" id="KW-1185">Reference proteome</keyword>
<dbReference type="SUPFAM" id="SSF51338">
    <property type="entry name" value="Composite domain of metallo-dependent hydrolases"/>
    <property type="match status" value="1"/>
</dbReference>
<evidence type="ECO:0000313" key="2">
    <source>
        <dbReference type="EMBL" id="MCC2118464.1"/>
    </source>
</evidence>
<dbReference type="EMBL" id="JAJEPV010000004">
    <property type="protein sequence ID" value="MCC2118464.1"/>
    <property type="molecule type" value="Genomic_DNA"/>
</dbReference>
<feature type="domain" description="Amidohydrolase-related" evidence="1">
    <location>
        <begin position="6"/>
        <end position="62"/>
    </location>
</feature>
<dbReference type="Pfam" id="PF01979">
    <property type="entry name" value="Amidohydro_1"/>
    <property type="match status" value="1"/>
</dbReference>
<proteinExistence type="predicted"/>